<organism evidence="4 5">
    <name type="scientific">Bacteroides eggerthii</name>
    <dbReference type="NCBI Taxonomy" id="28111"/>
    <lineage>
        <taxon>Bacteria</taxon>
        <taxon>Pseudomonadati</taxon>
        <taxon>Bacteroidota</taxon>
        <taxon>Bacteroidia</taxon>
        <taxon>Bacteroidales</taxon>
        <taxon>Bacteroidaceae</taxon>
        <taxon>Bacteroides</taxon>
    </lineage>
</organism>
<evidence type="ECO:0000313" key="6">
    <source>
        <dbReference type="Proteomes" id="UP000335496"/>
    </source>
</evidence>
<dbReference type="RefSeq" id="WP_130089120.1">
    <property type="nucleotide sequence ID" value="NZ_RCXL01000026.1"/>
</dbReference>
<evidence type="ECO:0000259" key="2">
    <source>
        <dbReference type="Pfam" id="PF12508"/>
    </source>
</evidence>
<reference evidence="3 6" key="1">
    <citation type="journal article" date="2019" name="Nat. Med.">
        <title>A library of human gut bacterial isolates paired with longitudinal multiomics data enables mechanistic microbiome research.</title>
        <authorList>
            <person name="Poyet M."/>
            <person name="Groussin M."/>
            <person name="Gibbons S.M."/>
            <person name="Avila-Pacheco J."/>
            <person name="Jiang X."/>
            <person name="Kearney S.M."/>
            <person name="Perrotta A.R."/>
            <person name="Berdy B."/>
            <person name="Zhao S."/>
            <person name="Lieberman T.D."/>
            <person name="Swanson P.K."/>
            <person name="Smith M."/>
            <person name="Roesemann S."/>
            <person name="Alexander J.E."/>
            <person name="Rich S.A."/>
            <person name="Livny J."/>
            <person name="Vlamakis H."/>
            <person name="Clish C."/>
            <person name="Bullock K."/>
            <person name="Deik A."/>
            <person name="Scott J."/>
            <person name="Pierce K.A."/>
            <person name="Xavier R.J."/>
            <person name="Alm E.J."/>
        </authorList>
    </citation>
    <scope>NUCLEOTIDE SEQUENCE [LARGE SCALE GENOMIC DNA]</scope>
    <source>
        <strain evidence="3 6">BIOML-A1</strain>
    </source>
</reference>
<protein>
    <submittedName>
        <fullName evidence="4">Conjugative transposon protein TraM</fullName>
    </submittedName>
</protein>
<dbReference type="Proteomes" id="UP000335496">
    <property type="component" value="Unassembled WGS sequence"/>
</dbReference>
<feature type="region of interest" description="Disordered" evidence="1">
    <location>
        <begin position="107"/>
        <end position="158"/>
    </location>
</feature>
<feature type="compositionally biased region" description="Basic and acidic residues" evidence="1">
    <location>
        <begin position="128"/>
        <end position="149"/>
    </location>
</feature>
<accession>A0A4Q5GRV1</accession>
<feature type="domain" description="Conjugative transposon TraM C-terminal" evidence="2">
    <location>
        <begin position="185"/>
        <end position="336"/>
    </location>
</feature>
<reference evidence="4 5" key="2">
    <citation type="journal article" date="2019" name="Science, e1252229">
        <title>Invertible promoters mediate bacterial phase variation, antibiotic resistance, and host adaptation in the gut.</title>
        <authorList>
            <person name="Jiang X."/>
            <person name="Hall A.B."/>
            <person name="Arthur T.D."/>
            <person name="Plichta D.R."/>
            <person name="Covington C.T."/>
            <person name="Poyet M."/>
            <person name="Crothers J."/>
            <person name="Moses P.L."/>
            <person name="Tolonen A.C."/>
            <person name="Vlamakis H."/>
            <person name="Alm E.J."/>
            <person name="Xavier R.J."/>
        </authorList>
    </citation>
    <scope>NUCLEOTIDE SEQUENCE [LARGE SCALE GENOMIC DNA]</scope>
    <source>
        <strain evidence="5">bj_0095</strain>
        <strain evidence="4">Bj_0095</strain>
    </source>
</reference>
<evidence type="ECO:0000256" key="1">
    <source>
        <dbReference type="SAM" id="MobiDB-lite"/>
    </source>
</evidence>
<comment type="caution">
    <text evidence="4">The sequence shown here is derived from an EMBL/GenBank/DDBJ whole genome shotgun (WGS) entry which is preliminary data.</text>
</comment>
<dbReference type="EMBL" id="RCXL01000026">
    <property type="protein sequence ID" value="RYT70683.1"/>
    <property type="molecule type" value="Genomic_DNA"/>
</dbReference>
<evidence type="ECO:0000313" key="4">
    <source>
        <dbReference type="EMBL" id="RYT70683.1"/>
    </source>
</evidence>
<dbReference type="InterPro" id="IPR055407">
    <property type="entry name" value="TraM_C"/>
</dbReference>
<evidence type="ECO:0000313" key="3">
    <source>
        <dbReference type="EMBL" id="KAA5271413.1"/>
    </source>
</evidence>
<keyword evidence="6" id="KW-1185">Reference proteome</keyword>
<dbReference type="EMBL" id="VVZX01000024">
    <property type="protein sequence ID" value="KAA5271413.1"/>
    <property type="molecule type" value="Genomic_DNA"/>
</dbReference>
<dbReference type="Proteomes" id="UP000291917">
    <property type="component" value="Unassembled WGS sequence"/>
</dbReference>
<dbReference type="AlphaFoldDB" id="A0A4Q5GRV1"/>
<evidence type="ECO:0000313" key="5">
    <source>
        <dbReference type="Proteomes" id="UP000291917"/>
    </source>
</evidence>
<proteinExistence type="predicted"/>
<gene>
    <name evidence="4" type="primary">traM</name>
    <name evidence="4" type="ORF">EAJ03_15210</name>
    <name evidence="3" type="ORF">F2Z23_15410</name>
</gene>
<dbReference type="Pfam" id="PF12508">
    <property type="entry name" value="Transposon_TraM"/>
    <property type="match status" value="1"/>
</dbReference>
<name>A0A4Q5GRV1_9BACE</name>
<sequence length="341" mass="36693">MDKRKKNILIISGCLAVSGVLLLSIFSSSPAPTPEQQVQEVSLRADVNDVSLSDMLITMENRKSASNLNSSSELAYNNASSLSVEPADDPEAVARVQALIRANKENVSSGLQDIEAERNSDAISSSSKENDTSVRERRRPSLKEDTNREEAEEPDSVKFTEPVEPVKYSPFHTITLTNTQNRNAVKAYVHSEQVVMAGSTLKMRLGEAAYTDNGVAIPKNSPVFGIVTSIDGERVNVRITHINVNGNILPFEKQVYSKDALLGIYVPGNPKADATKDVTGGALDGLPTSGIPGVDAAAQIAGVVASSAANAGKQALSKNVRKIKVTIKTNYEIYLRPEEKK</sequence>